<keyword evidence="1" id="KW-1003">Cell membrane</keyword>
<proteinExistence type="inferred from homology"/>
<dbReference type="OrthoDB" id="8021162at2"/>
<dbReference type="GO" id="GO:0005886">
    <property type="term" value="C:plasma membrane"/>
    <property type="evidence" value="ECO:0007669"/>
    <property type="project" value="UniProtKB-SubCell"/>
</dbReference>
<keyword evidence="1" id="KW-0812">Transmembrane</keyword>
<dbReference type="Pfam" id="PF07043">
    <property type="entry name" value="DUF1328"/>
    <property type="match status" value="1"/>
</dbReference>
<evidence type="ECO:0000313" key="3">
    <source>
        <dbReference type="Proteomes" id="UP000093796"/>
    </source>
</evidence>
<dbReference type="PIRSF" id="PIRSF036466">
    <property type="entry name" value="UCP036466"/>
    <property type="match status" value="1"/>
</dbReference>
<evidence type="ECO:0000256" key="1">
    <source>
        <dbReference type="HAMAP-Rule" id="MF_01361"/>
    </source>
</evidence>
<evidence type="ECO:0000313" key="2">
    <source>
        <dbReference type="EMBL" id="OAZ72831.1"/>
    </source>
</evidence>
<dbReference type="Proteomes" id="UP000093796">
    <property type="component" value="Unassembled WGS sequence"/>
</dbReference>
<comment type="caution">
    <text evidence="2">The sequence shown here is derived from an EMBL/GenBank/DDBJ whole genome shotgun (WGS) entry which is preliminary data.</text>
</comment>
<comment type="subcellular location">
    <subcellularLocation>
        <location evidence="1">Cell membrane</location>
        <topology evidence="1">Single-pass membrane protein</topology>
    </subcellularLocation>
</comment>
<accession>A0A1A0DD99</accession>
<dbReference type="InterPro" id="IPR009760">
    <property type="entry name" value="DUF1328"/>
</dbReference>
<keyword evidence="1" id="KW-0472">Membrane</keyword>
<accession>A0A368AKA1</accession>
<dbReference type="PATRIC" id="fig|438.15.peg.1553"/>
<organism evidence="2 3">
    <name type="scientific">Acetobacter pasteurianus</name>
    <name type="common">Acetobacter turbidans</name>
    <dbReference type="NCBI Taxonomy" id="438"/>
    <lineage>
        <taxon>Bacteria</taxon>
        <taxon>Pseudomonadati</taxon>
        <taxon>Pseudomonadota</taxon>
        <taxon>Alphaproteobacteria</taxon>
        <taxon>Acetobacterales</taxon>
        <taxon>Acetobacteraceae</taxon>
        <taxon>Acetobacter</taxon>
    </lineage>
</organism>
<keyword evidence="1" id="KW-1133">Transmembrane helix</keyword>
<dbReference type="HAMAP" id="MF_01361">
    <property type="entry name" value="UPF0391"/>
    <property type="match status" value="1"/>
</dbReference>
<dbReference type="OMA" id="LRWTVIF"/>
<dbReference type="EMBL" id="LYUD01000099">
    <property type="protein sequence ID" value="OAZ72831.1"/>
    <property type="molecule type" value="Genomic_DNA"/>
</dbReference>
<name>A0A1A0DD99_ACEPA</name>
<dbReference type="NCBIfam" id="NF010234">
    <property type="entry name" value="PRK13682.2-5"/>
    <property type="match status" value="1"/>
</dbReference>
<feature type="transmembrane region" description="Helical" evidence="1">
    <location>
        <begin position="29"/>
        <end position="52"/>
    </location>
</feature>
<dbReference type="RefSeq" id="WP_003622765.1">
    <property type="nucleotide sequence ID" value="NZ_BSCN01000008.1"/>
</dbReference>
<protein>
    <recommendedName>
        <fullName evidence="1">UPF0391 membrane protein SRCM100623_01374</fullName>
    </recommendedName>
</protein>
<dbReference type="GeneID" id="60374857"/>
<dbReference type="AlphaFoldDB" id="A0A1A0DD99"/>
<reference evidence="2 3" key="1">
    <citation type="submission" date="2016-05" db="EMBL/GenBank/DDBJ databases">
        <title>Genome sequencing of Acetobacter pasteurianus strain SRCM100623.</title>
        <authorList>
            <person name="Song Y.R."/>
        </authorList>
    </citation>
    <scope>NUCLEOTIDE SEQUENCE [LARGE SCALE GENOMIC DNA]</scope>
    <source>
        <strain evidence="2 3">SRCM100623</strain>
    </source>
</reference>
<gene>
    <name evidence="2" type="ORF">SRCM100623_01374</name>
</gene>
<sequence>MLKLALFFLVISLIAGLFGFGGISTAAAGMAKILFFIAIILFVVFLVVALLAGRAITK</sequence>
<comment type="similarity">
    <text evidence="1">Belongs to the UPF0391 family.</text>
</comment>
<dbReference type="eggNOG" id="COG5487">
    <property type="taxonomic scope" value="Bacteria"/>
</dbReference>